<dbReference type="InterPro" id="IPR012951">
    <property type="entry name" value="BBE"/>
</dbReference>
<keyword evidence="3" id="KW-0732">Signal</keyword>
<feature type="chain" id="PRO_5046616227" evidence="3">
    <location>
        <begin position="21"/>
        <end position="570"/>
    </location>
</feature>
<dbReference type="Pfam" id="PF08031">
    <property type="entry name" value="BBE"/>
    <property type="match status" value="1"/>
</dbReference>
<dbReference type="PROSITE" id="PS51387">
    <property type="entry name" value="FAD_PCMH"/>
    <property type="match status" value="1"/>
</dbReference>
<protein>
    <submittedName>
        <fullName evidence="5">FAD-linked oxidoreductase sor8</fullName>
    </submittedName>
</protein>
<sequence length="570" mass="62203">MTRIYGFILAILSALTSTSATEAQTDSHQCRCMPTDPCWPSQQEWIAFNKTVQGNLIATVPIASACHDSTFGPYDEAKCDALKVIWGYPETYIASPSQPMYPFFANLSCDPFTSPDAHCIVGTLVQYTVNATSTSHIKTTISFAQRKNIRLVIRNTGHDYNGKSAYAPGGLALWTHHMKDMHILDYHSNIYKGKALKVGAGISGEEAQNLAHARGLVVVTGNCPTVGITGGYAQGGGHSPVSSKFSLAADQVLEWEVITSTGKHLIATPDRYPDLYWALSGGGGGTYGIVVSITIRAHADLPTSAAKLAFSNHGVSNDTFYEGVKMYLMAMPNIVDAGAVSVLFLTEGKLQMEPVTAPGVSKADLQKILDAMLTTLKNLGITYDFHIDEFPTYLDCYEAYTPRANISENNTESRLIPQTMLSNNASVSAITDVFRYVVTHGGLVIGVSLNVFDGAKVPNSVHPLWRLANTHTVLGIPYDLLDFQNNIDANERLLNDFMPRLDAVLPVQAAYLNEADASEPDWQNVFYGSNYNILKSIKNKYDPSSTWYGQTAVGSDDWAFDHHTGRLCRV</sequence>
<evidence type="ECO:0000256" key="1">
    <source>
        <dbReference type="ARBA" id="ARBA00005466"/>
    </source>
</evidence>
<dbReference type="InterPro" id="IPR016169">
    <property type="entry name" value="FAD-bd_PCMH_sub2"/>
</dbReference>
<name>A0ABR0SJV7_9HYPO</name>
<dbReference type="PANTHER" id="PTHR13878">
    <property type="entry name" value="GULONOLACTONE OXIDASE"/>
    <property type="match status" value="1"/>
</dbReference>
<proteinExistence type="inferred from homology"/>
<feature type="signal peptide" evidence="3">
    <location>
        <begin position="1"/>
        <end position="20"/>
    </location>
</feature>
<dbReference type="InterPro" id="IPR050432">
    <property type="entry name" value="FAD-linked_Oxidoreductases_BP"/>
</dbReference>
<evidence type="ECO:0000313" key="6">
    <source>
        <dbReference type="Proteomes" id="UP001338125"/>
    </source>
</evidence>
<evidence type="ECO:0000313" key="5">
    <source>
        <dbReference type="EMBL" id="KAK5992329.1"/>
    </source>
</evidence>
<organism evidence="5 6">
    <name type="scientific">Cladobotryum mycophilum</name>
    <dbReference type="NCBI Taxonomy" id="491253"/>
    <lineage>
        <taxon>Eukaryota</taxon>
        <taxon>Fungi</taxon>
        <taxon>Dikarya</taxon>
        <taxon>Ascomycota</taxon>
        <taxon>Pezizomycotina</taxon>
        <taxon>Sordariomycetes</taxon>
        <taxon>Hypocreomycetidae</taxon>
        <taxon>Hypocreales</taxon>
        <taxon>Hypocreaceae</taxon>
        <taxon>Cladobotryum</taxon>
    </lineage>
</organism>
<dbReference type="SUPFAM" id="SSF56176">
    <property type="entry name" value="FAD-binding/transporter-associated domain-like"/>
    <property type="match status" value="1"/>
</dbReference>
<evidence type="ECO:0000259" key="4">
    <source>
        <dbReference type="PROSITE" id="PS51387"/>
    </source>
</evidence>
<dbReference type="Gene3D" id="3.30.465.10">
    <property type="match status" value="2"/>
</dbReference>
<accession>A0ABR0SJV7</accession>
<dbReference type="EMBL" id="JAVFKD010000012">
    <property type="protein sequence ID" value="KAK5992329.1"/>
    <property type="molecule type" value="Genomic_DNA"/>
</dbReference>
<dbReference type="InterPro" id="IPR016166">
    <property type="entry name" value="FAD-bd_PCMH"/>
</dbReference>
<keyword evidence="2" id="KW-0560">Oxidoreductase</keyword>
<reference evidence="5 6" key="1">
    <citation type="submission" date="2024-01" db="EMBL/GenBank/DDBJ databases">
        <title>Complete genome of Cladobotryum mycophilum ATHUM6906.</title>
        <authorList>
            <person name="Christinaki A.C."/>
            <person name="Myridakis A.I."/>
            <person name="Kouvelis V.N."/>
        </authorList>
    </citation>
    <scope>NUCLEOTIDE SEQUENCE [LARGE SCALE GENOMIC DNA]</scope>
    <source>
        <strain evidence="5 6">ATHUM6906</strain>
    </source>
</reference>
<comment type="caution">
    <text evidence="5">The sequence shown here is derived from an EMBL/GenBank/DDBJ whole genome shotgun (WGS) entry which is preliminary data.</text>
</comment>
<gene>
    <name evidence="5" type="ORF">PT974_05732</name>
</gene>
<keyword evidence="6" id="KW-1185">Reference proteome</keyword>
<evidence type="ECO:0000256" key="3">
    <source>
        <dbReference type="SAM" id="SignalP"/>
    </source>
</evidence>
<dbReference type="Proteomes" id="UP001338125">
    <property type="component" value="Unassembled WGS sequence"/>
</dbReference>
<feature type="domain" description="FAD-binding PCMH-type" evidence="4">
    <location>
        <begin position="120"/>
        <end position="300"/>
    </location>
</feature>
<comment type="similarity">
    <text evidence="1">Belongs to the oxygen-dependent FAD-linked oxidoreductase family.</text>
</comment>
<dbReference type="InterPro" id="IPR036318">
    <property type="entry name" value="FAD-bd_PCMH-like_sf"/>
</dbReference>
<evidence type="ECO:0000256" key="2">
    <source>
        <dbReference type="ARBA" id="ARBA00023002"/>
    </source>
</evidence>
<dbReference type="PANTHER" id="PTHR13878:SF91">
    <property type="entry name" value="FAD BINDING DOMAIN PROTEIN (AFU_ORTHOLOGUE AFUA_6G12070)-RELATED"/>
    <property type="match status" value="1"/>
</dbReference>
<dbReference type="Pfam" id="PF01565">
    <property type="entry name" value="FAD_binding_4"/>
    <property type="match status" value="1"/>
</dbReference>
<dbReference type="InterPro" id="IPR006094">
    <property type="entry name" value="Oxid_FAD_bind_N"/>
</dbReference>